<evidence type="ECO:0000256" key="15">
    <source>
        <dbReference type="SAM" id="SignalP"/>
    </source>
</evidence>
<feature type="chain" id="PRO_5041913286" description="procollagen-proline 4-dioxygenase" evidence="15">
    <location>
        <begin position="20"/>
        <end position="333"/>
    </location>
</feature>
<dbReference type="FunFam" id="2.60.120.620:FF:000002">
    <property type="entry name" value="Prolyl 4-hydroxylase 4"/>
    <property type="match status" value="1"/>
</dbReference>
<dbReference type="EMBL" id="JASFZW010000004">
    <property type="protein sequence ID" value="KAK2078375.1"/>
    <property type="molecule type" value="Genomic_DNA"/>
</dbReference>
<keyword evidence="6" id="KW-0479">Metal-binding</keyword>
<dbReference type="PANTHER" id="PTHR10869:SF238">
    <property type="entry name" value="PROLYL 4-HYDROXYLASE 6-RELATED"/>
    <property type="match status" value="1"/>
</dbReference>
<evidence type="ECO:0000313" key="17">
    <source>
        <dbReference type="EMBL" id="KAK2078375.1"/>
    </source>
</evidence>
<dbReference type="GO" id="GO:0005789">
    <property type="term" value="C:endoplasmic reticulum membrane"/>
    <property type="evidence" value="ECO:0007669"/>
    <property type="project" value="UniProtKB-SubCell"/>
</dbReference>
<comment type="cofactor">
    <cofactor evidence="1">
        <name>L-ascorbate</name>
        <dbReference type="ChEBI" id="CHEBI:38290"/>
    </cofactor>
</comment>
<keyword evidence="10" id="KW-0560">Oxidoreductase</keyword>
<gene>
    <name evidence="17" type="ORF">QBZ16_003215</name>
</gene>
<keyword evidence="15" id="KW-0732">Signal</keyword>
<dbReference type="InterPro" id="IPR005123">
    <property type="entry name" value="Oxoglu/Fe-dep_dioxygenase_dom"/>
</dbReference>
<dbReference type="InterPro" id="IPR006620">
    <property type="entry name" value="Pro_4_hyd_alph"/>
</dbReference>
<organism evidence="17 18">
    <name type="scientific">Prototheca wickerhamii</name>
    <dbReference type="NCBI Taxonomy" id="3111"/>
    <lineage>
        <taxon>Eukaryota</taxon>
        <taxon>Viridiplantae</taxon>
        <taxon>Chlorophyta</taxon>
        <taxon>core chlorophytes</taxon>
        <taxon>Trebouxiophyceae</taxon>
        <taxon>Chlorellales</taxon>
        <taxon>Chlorellaceae</taxon>
        <taxon>Prototheca</taxon>
    </lineage>
</organism>
<evidence type="ECO:0000256" key="14">
    <source>
        <dbReference type="ARBA" id="ARBA00049169"/>
    </source>
</evidence>
<comment type="similarity">
    <text evidence="3">Belongs to the P4HA family.</text>
</comment>
<keyword evidence="8" id="KW-0735">Signal-anchor</keyword>
<dbReference type="GO" id="GO:0031418">
    <property type="term" value="F:L-ascorbic acid binding"/>
    <property type="evidence" value="ECO:0007669"/>
    <property type="project" value="InterPro"/>
</dbReference>
<evidence type="ECO:0000256" key="10">
    <source>
        <dbReference type="ARBA" id="ARBA00023002"/>
    </source>
</evidence>
<feature type="signal peptide" evidence="15">
    <location>
        <begin position="1"/>
        <end position="19"/>
    </location>
</feature>
<evidence type="ECO:0000256" key="12">
    <source>
        <dbReference type="ARBA" id="ARBA00023136"/>
    </source>
</evidence>
<keyword evidence="9" id="KW-1133">Transmembrane helix</keyword>
<evidence type="ECO:0000256" key="5">
    <source>
        <dbReference type="ARBA" id="ARBA00022692"/>
    </source>
</evidence>
<evidence type="ECO:0000256" key="4">
    <source>
        <dbReference type="ARBA" id="ARBA00012269"/>
    </source>
</evidence>
<dbReference type="InterPro" id="IPR044862">
    <property type="entry name" value="Pro_4_hyd_alph_FE2OG_OXY"/>
</dbReference>
<keyword evidence="12" id="KW-0472">Membrane</keyword>
<keyword evidence="7" id="KW-0223">Dioxygenase</keyword>
<reference evidence="17" key="1">
    <citation type="submission" date="2021-01" db="EMBL/GenBank/DDBJ databases">
        <authorList>
            <person name="Eckstrom K.M.E."/>
        </authorList>
    </citation>
    <scope>NUCLEOTIDE SEQUENCE</scope>
    <source>
        <strain evidence="17">UVCC 0001</strain>
    </source>
</reference>
<evidence type="ECO:0000256" key="9">
    <source>
        <dbReference type="ARBA" id="ARBA00022989"/>
    </source>
</evidence>
<dbReference type="Proteomes" id="UP001255856">
    <property type="component" value="Unassembled WGS sequence"/>
</dbReference>
<feature type="domain" description="Fe2OG dioxygenase" evidence="16">
    <location>
        <begin position="120"/>
        <end position="239"/>
    </location>
</feature>
<accession>A0AAD9MKN0</accession>
<evidence type="ECO:0000256" key="3">
    <source>
        <dbReference type="ARBA" id="ARBA00006511"/>
    </source>
</evidence>
<keyword evidence="11" id="KW-0408">Iron</keyword>
<comment type="caution">
    <text evidence="17">The sequence shown here is derived from an EMBL/GenBank/DDBJ whole genome shotgun (WGS) entry which is preliminary data.</text>
</comment>
<dbReference type="PANTHER" id="PTHR10869">
    <property type="entry name" value="PROLYL 4-HYDROXYLASE ALPHA SUBUNIT"/>
    <property type="match status" value="1"/>
</dbReference>
<protein>
    <recommendedName>
        <fullName evidence="4">procollagen-proline 4-dioxygenase</fullName>
        <ecNumber evidence="4">1.14.11.2</ecNumber>
    </recommendedName>
</protein>
<evidence type="ECO:0000256" key="1">
    <source>
        <dbReference type="ARBA" id="ARBA00001961"/>
    </source>
</evidence>
<dbReference type="GO" id="GO:0005506">
    <property type="term" value="F:iron ion binding"/>
    <property type="evidence" value="ECO:0007669"/>
    <property type="project" value="InterPro"/>
</dbReference>
<dbReference type="GO" id="GO:0004656">
    <property type="term" value="F:procollagen-proline 4-dioxygenase activity"/>
    <property type="evidence" value="ECO:0007669"/>
    <property type="project" value="UniProtKB-EC"/>
</dbReference>
<proteinExistence type="inferred from homology"/>
<dbReference type="InterPro" id="IPR003582">
    <property type="entry name" value="ShKT_dom"/>
</dbReference>
<evidence type="ECO:0000256" key="6">
    <source>
        <dbReference type="ARBA" id="ARBA00022723"/>
    </source>
</evidence>
<keyword evidence="13" id="KW-0325">Glycoprotein</keyword>
<dbReference type="AlphaFoldDB" id="A0AAD9MKN0"/>
<name>A0AAD9MKN0_PROWI</name>
<evidence type="ECO:0000256" key="7">
    <source>
        <dbReference type="ARBA" id="ARBA00022964"/>
    </source>
</evidence>
<dbReference type="SMART" id="SM00702">
    <property type="entry name" value="P4Hc"/>
    <property type="match status" value="1"/>
</dbReference>
<keyword evidence="18" id="KW-1185">Reference proteome</keyword>
<evidence type="ECO:0000256" key="2">
    <source>
        <dbReference type="ARBA" id="ARBA00004648"/>
    </source>
</evidence>
<dbReference type="InterPro" id="IPR045054">
    <property type="entry name" value="P4HA-like"/>
</dbReference>
<evidence type="ECO:0000256" key="8">
    <source>
        <dbReference type="ARBA" id="ARBA00022968"/>
    </source>
</evidence>
<comment type="catalytic activity">
    <reaction evidence="14">
        <text>L-prolyl-[collagen] + 2-oxoglutarate + O2 = trans-4-hydroxy-L-prolyl-[collagen] + succinate + CO2</text>
        <dbReference type="Rhea" id="RHEA:18945"/>
        <dbReference type="Rhea" id="RHEA-COMP:11676"/>
        <dbReference type="Rhea" id="RHEA-COMP:11680"/>
        <dbReference type="ChEBI" id="CHEBI:15379"/>
        <dbReference type="ChEBI" id="CHEBI:16526"/>
        <dbReference type="ChEBI" id="CHEBI:16810"/>
        <dbReference type="ChEBI" id="CHEBI:30031"/>
        <dbReference type="ChEBI" id="CHEBI:50342"/>
        <dbReference type="ChEBI" id="CHEBI:61965"/>
        <dbReference type="EC" id="1.14.11.2"/>
    </reaction>
</comment>
<evidence type="ECO:0000256" key="13">
    <source>
        <dbReference type="ARBA" id="ARBA00023180"/>
    </source>
</evidence>
<dbReference type="PROSITE" id="PS51471">
    <property type="entry name" value="FE2OG_OXY"/>
    <property type="match status" value="1"/>
</dbReference>
<dbReference type="EC" id="1.14.11.2" evidence="4"/>
<evidence type="ECO:0000259" key="16">
    <source>
        <dbReference type="PROSITE" id="PS51471"/>
    </source>
</evidence>
<comment type="subcellular location">
    <subcellularLocation>
        <location evidence="2">Endoplasmic reticulum membrane</location>
        <topology evidence="2">Single-pass type II membrane protein</topology>
    </subcellularLocation>
</comment>
<evidence type="ECO:0000313" key="18">
    <source>
        <dbReference type="Proteomes" id="UP001255856"/>
    </source>
</evidence>
<dbReference type="Pfam" id="PF13640">
    <property type="entry name" value="2OG-FeII_Oxy_3"/>
    <property type="match status" value="1"/>
</dbReference>
<dbReference type="Gene3D" id="2.60.120.620">
    <property type="entry name" value="q2cbj1_9rhob like domain"/>
    <property type="match status" value="1"/>
</dbReference>
<dbReference type="SMART" id="SM00254">
    <property type="entry name" value="ShKT"/>
    <property type="match status" value="1"/>
</dbReference>
<evidence type="ECO:0000256" key="11">
    <source>
        <dbReference type="ARBA" id="ARBA00023004"/>
    </source>
</evidence>
<keyword evidence="5" id="KW-0812">Transmembrane</keyword>
<sequence length="333" mass="37061">MRALHYFAAALLLLSMCRAARYGRKLRDSSEPWYVRSIEQVSWEPRAYIYHNFMSAEDCDHLVSLAKPFMQRSTVVGENGTSVLDDIRTSYGMFLRRLQDSVVTRMEERIAHWTKLNVSHQEDTQILRYAVGQKYGAHYDSLEDDSPRTATVLVYLADTEEGGETAFPGGSSWVDPSLGEELGPFSDCARGNVAAKPKKGDAILFHSLRPDGSSDPYALHTGCPVVRGSKWTATTWIHSKPFRPEQLEMEARPEPTPFPERCENLHERCAEWAAAGECQHNAGYMVGGGGPMGACRLACGVCEHCASDDIPCLSRNRERSGFLPLNPVTGEII</sequence>